<comment type="caution">
    <text evidence="2">The sequence shown here is derived from an EMBL/GenBank/DDBJ whole genome shotgun (WGS) entry which is preliminary data.</text>
</comment>
<proteinExistence type="predicted"/>
<evidence type="ECO:0000313" key="3">
    <source>
        <dbReference type="Proteomes" id="UP000317722"/>
    </source>
</evidence>
<protein>
    <submittedName>
        <fullName evidence="2">CHAD domain-containing protein</fullName>
    </submittedName>
</protein>
<dbReference type="Proteomes" id="UP000317722">
    <property type="component" value="Unassembled WGS sequence"/>
</dbReference>
<evidence type="ECO:0000259" key="1">
    <source>
        <dbReference type="PROSITE" id="PS51708"/>
    </source>
</evidence>
<keyword evidence="3" id="KW-1185">Reference proteome</keyword>
<dbReference type="Pfam" id="PF05235">
    <property type="entry name" value="CHAD"/>
    <property type="match status" value="1"/>
</dbReference>
<dbReference type="SMART" id="SM00880">
    <property type="entry name" value="CHAD"/>
    <property type="match status" value="1"/>
</dbReference>
<dbReference type="PANTHER" id="PTHR39339:SF1">
    <property type="entry name" value="CHAD DOMAIN-CONTAINING PROTEIN"/>
    <property type="match status" value="1"/>
</dbReference>
<dbReference type="AlphaFoldDB" id="A0A502D373"/>
<dbReference type="PANTHER" id="PTHR39339">
    <property type="entry name" value="SLR1444 PROTEIN"/>
    <property type="match status" value="1"/>
</dbReference>
<dbReference type="Gene3D" id="1.40.20.10">
    <property type="entry name" value="CHAD domain"/>
    <property type="match status" value="1"/>
</dbReference>
<gene>
    <name evidence="2" type="ORF">EAH86_04145</name>
</gene>
<name>A0A502D373_9MICO</name>
<dbReference type="PROSITE" id="PS51708">
    <property type="entry name" value="CHAD"/>
    <property type="match status" value="1"/>
</dbReference>
<feature type="domain" description="CHAD" evidence="1">
    <location>
        <begin position="1"/>
        <end position="271"/>
    </location>
</feature>
<dbReference type="OrthoDB" id="9777271at2"/>
<dbReference type="EMBL" id="RCZM01000001">
    <property type="protein sequence ID" value="TPG19648.1"/>
    <property type="molecule type" value="Genomic_DNA"/>
</dbReference>
<evidence type="ECO:0000313" key="2">
    <source>
        <dbReference type="EMBL" id="TPG19648.1"/>
    </source>
</evidence>
<accession>A0A502D373</accession>
<dbReference type="InterPro" id="IPR038186">
    <property type="entry name" value="CHAD_dom_sf"/>
</dbReference>
<reference evidence="2 3" key="1">
    <citation type="journal article" date="2019" name="Environ. Microbiol.">
        <title>Species interactions and distinct microbial communities in high Arctic permafrost affected cryosols are associated with the CH4 and CO2 gas fluxes.</title>
        <authorList>
            <person name="Altshuler I."/>
            <person name="Hamel J."/>
            <person name="Turney S."/>
            <person name="Magnuson E."/>
            <person name="Levesque R."/>
            <person name="Greer C."/>
            <person name="Whyte L.G."/>
        </authorList>
    </citation>
    <scope>NUCLEOTIDE SEQUENCE [LARGE SCALE GENOMIC DNA]</scope>
    <source>
        <strain evidence="2 3">S9.3A</strain>
    </source>
</reference>
<sequence length="276" mass="30175">MRPHVGRDVGRYLRDLAVRLDELAPAVIAGTPDAAHQMRTTTRRASACLAMFGPVLLLSDDAGLRTELAWLTAELGAFRDAEVLATRLPGGHEVPIRVGEALTETLAKATTDLRAALESARFAALPLALAEVGATAKPRPRRSDLRRAVRRGWQRTVRRHAAYLAAVDEHLRDEALHEVRKSLRRLRYACDALGTSCGSRLAAGAAEARAVQEVLGEHHDAVVSLSLLRGLALTERDPARLAAYALLFDVETTARDRALARFETAWPQLEPHFGPR</sequence>
<dbReference type="RefSeq" id="WP_140737300.1">
    <property type="nucleotide sequence ID" value="NZ_RCZM01000001.1"/>
</dbReference>
<dbReference type="InterPro" id="IPR007899">
    <property type="entry name" value="CHAD_dom"/>
</dbReference>
<organism evidence="2 3">
    <name type="scientific">Pedococcus bigeumensis</name>
    <dbReference type="NCBI Taxonomy" id="433644"/>
    <lineage>
        <taxon>Bacteria</taxon>
        <taxon>Bacillati</taxon>
        <taxon>Actinomycetota</taxon>
        <taxon>Actinomycetes</taxon>
        <taxon>Micrococcales</taxon>
        <taxon>Intrasporangiaceae</taxon>
        <taxon>Pedococcus</taxon>
    </lineage>
</organism>